<dbReference type="EMBL" id="JH597768">
    <property type="protein sequence ID" value="EHP69453.1"/>
    <property type="molecule type" value="Genomic_DNA"/>
</dbReference>
<dbReference type="GO" id="GO:1990904">
    <property type="term" value="C:ribonucleoprotein complex"/>
    <property type="evidence" value="ECO:0007669"/>
    <property type="project" value="UniProtKB-KW"/>
</dbReference>
<dbReference type="eggNOG" id="arCOG04186">
    <property type="taxonomic scope" value="Archaea"/>
</dbReference>
<keyword evidence="1 3" id="KW-0689">Ribosomal protein</keyword>
<protein>
    <recommendedName>
        <fullName evidence="3">Small ribosomal subunit protein eS1</fullName>
    </recommendedName>
</protein>
<gene>
    <name evidence="3" type="primary">rps3ae</name>
    <name evidence="5" type="ORF">MetMK1DRAFT_00022090</name>
</gene>
<dbReference type="NCBIfam" id="NF003142">
    <property type="entry name" value="PRK04057.1"/>
    <property type="match status" value="1"/>
</dbReference>
<feature type="compositionally biased region" description="Basic and acidic residues" evidence="4">
    <location>
        <begin position="1"/>
        <end position="11"/>
    </location>
</feature>
<keyword evidence="6" id="KW-1185">Reference proteome</keyword>
<dbReference type="HOGENOM" id="CLU_062507_1_0_2"/>
<evidence type="ECO:0000256" key="4">
    <source>
        <dbReference type="SAM" id="MobiDB-lite"/>
    </source>
</evidence>
<feature type="region of interest" description="Disordered" evidence="4">
    <location>
        <begin position="1"/>
        <end position="22"/>
    </location>
</feature>
<proteinExistence type="inferred from homology"/>
<evidence type="ECO:0000256" key="2">
    <source>
        <dbReference type="ARBA" id="ARBA00023274"/>
    </source>
</evidence>
<dbReference type="SMART" id="SM01397">
    <property type="entry name" value="Ribosomal_S3Ae"/>
    <property type="match status" value="1"/>
</dbReference>
<dbReference type="InterPro" id="IPR030838">
    <property type="entry name" value="Ribosomal_eS1_arc"/>
</dbReference>
<evidence type="ECO:0000256" key="3">
    <source>
        <dbReference type="HAMAP-Rule" id="MF_00359"/>
    </source>
</evidence>
<evidence type="ECO:0000313" key="6">
    <source>
        <dbReference type="Proteomes" id="UP000003980"/>
    </source>
</evidence>
<sequence>MSFYTDSRRSLLDMSSKSSGKQSSSAIRDKWKMKKWFTILSPKIFGEVSLGSTPAFDASQAMNRKVETTLYDLTGDFSTVYVHLYFKVSRNEGDKLFTRFAGHELSRDYVRSLVRRKSSKINKVIDVTTKDGYVIRVKGLALTAYRVHRAQATEIRRIMEEMMRKSAEVHTFNEFVQEMIFGKLANDIFNEAKKIAPLRKAEIEKSKVLSIPEKEAEEVKQPIEGSAPSGG</sequence>
<dbReference type="GO" id="GO:0003735">
    <property type="term" value="F:structural constituent of ribosome"/>
    <property type="evidence" value="ECO:0007669"/>
    <property type="project" value="InterPro"/>
</dbReference>
<dbReference type="Pfam" id="PF01015">
    <property type="entry name" value="Ribosomal_S3Ae"/>
    <property type="match status" value="1"/>
</dbReference>
<evidence type="ECO:0000313" key="5">
    <source>
        <dbReference type="EMBL" id="EHP69453.1"/>
    </source>
</evidence>
<evidence type="ECO:0000256" key="1">
    <source>
        <dbReference type="ARBA" id="ARBA00022980"/>
    </source>
</evidence>
<name>H2C6M6_9CREN</name>
<keyword evidence="2 3" id="KW-0687">Ribonucleoprotein</keyword>
<dbReference type="InterPro" id="IPR001593">
    <property type="entry name" value="Ribosomal_eS1"/>
</dbReference>
<dbReference type="Proteomes" id="UP000003980">
    <property type="component" value="Unassembled WGS sequence"/>
</dbReference>
<dbReference type="HAMAP" id="MF_00359">
    <property type="entry name" value="Ribosomal_eS1"/>
    <property type="match status" value="1"/>
</dbReference>
<dbReference type="GO" id="GO:0005840">
    <property type="term" value="C:ribosome"/>
    <property type="evidence" value="ECO:0007669"/>
    <property type="project" value="UniProtKB-KW"/>
</dbReference>
<dbReference type="STRING" id="671065.MetMK1DRAFT_00022090"/>
<dbReference type="GO" id="GO:0006412">
    <property type="term" value="P:translation"/>
    <property type="evidence" value="ECO:0007669"/>
    <property type="project" value="UniProtKB-UniRule"/>
</dbReference>
<organism evidence="5 6">
    <name type="scientific">Metallosphaera yellowstonensis MK1</name>
    <dbReference type="NCBI Taxonomy" id="671065"/>
    <lineage>
        <taxon>Archaea</taxon>
        <taxon>Thermoproteota</taxon>
        <taxon>Thermoprotei</taxon>
        <taxon>Sulfolobales</taxon>
        <taxon>Sulfolobaceae</taxon>
        <taxon>Metallosphaera</taxon>
    </lineage>
</organism>
<accession>H2C6M6</accession>
<comment type="similarity">
    <text evidence="3">Belongs to the eukaryotic ribosomal protein eS1 family.</text>
</comment>
<reference evidence="5 6" key="1">
    <citation type="submission" date="2012-01" db="EMBL/GenBank/DDBJ databases">
        <title>Improved High-Quality Draft sequence of Metallosphaera yellowstonensis MK1.</title>
        <authorList>
            <consortium name="US DOE Joint Genome Institute"/>
            <person name="Lucas S."/>
            <person name="Han J."/>
            <person name="Cheng J.-F."/>
            <person name="Goodwin L."/>
            <person name="Pitluck S."/>
            <person name="Peters L."/>
            <person name="Teshima H."/>
            <person name="Detter J.C."/>
            <person name="Han C."/>
            <person name="Tapia R."/>
            <person name="Land M."/>
            <person name="Hauser L."/>
            <person name="Kyrpides N."/>
            <person name="Kozubal M."/>
            <person name="Macur R.E."/>
            <person name="Jay Z."/>
            <person name="Inskeep W."/>
            <person name="Woyke T."/>
        </authorList>
    </citation>
    <scope>NUCLEOTIDE SEQUENCE [LARGE SCALE GENOMIC DNA]</scope>
    <source>
        <strain evidence="5 6">MK1</strain>
    </source>
</reference>
<dbReference type="AlphaFoldDB" id="H2C6M6"/>